<evidence type="ECO:0000256" key="1">
    <source>
        <dbReference type="SAM" id="MobiDB-lite"/>
    </source>
</evidence>
<name>A0A8T0JCM5_CERPU</name>
<proteinExistence type="predicted"/>
<evidence type="ECO:0000313" key="2">
    <source>
        <dbReference type="EMBL" id="KAG0593215.1"/>
    </source>
</evidence>
<gene>
    <name evidence="2" type="ORF">KC19_1G312300</name>
</gene>
<dbReference type="AlphaFoldDB" id="A0A8T0JCM5"/>
<dbReference type="Proteomes" id="UP000822688">
    <property type="component" value="Chromosome 1"/>
</dbReference>
<sequence length="139" mass="15489">MLNGYGIDMTSSMTMECTNMLDGYGIDTTSLVAMENTYILGGSVKNHAGVFTLVTCRSQQATAIHRIYQYTNQQTKTSYTTHQVKRHQHASTKSPKRTKAHCTTPAQLPDQAKQTTLPTVHDSEHRKASKPQVQSCTQR</sequence>
<protein>
    <submittedName>
        <fullName evidence="2">Uncharacterized protein</fullName>
    </submittedName>
</protein>
<feature type="region of interest" description="Disordered" evidence="1">
    <location>
        <begin position="77"/>
        <end position="139"/>
    </location>
</feature>
<dbReference type="EMBL" id="CM026421">
    <property type="protein sequence ID" value="KAG0593215.1"/>
    <property type="molecule type" value="Genomic_DNA"/>
</dbReference>
<feature type="compositionally biased region" description="Basic residues" evidence="1">
    <location>
        <begin position="83"/>
        <end position="100"/>
    </location>
</feature>
<keyword evidence="3" id="KW-1185">Reference proteome</keyword>
<accession>A0A8T0JCM5</accession>
<comment type="caution">
    <text evidence="2">The sequence shown here is derived from an EMBL/GenBank/DDBJ whole genome shotgun (WGS) entry which is preliminary data.</text>
</comment>
<evidence type="ECO:0000313" key="3">
    <source>
        <dbReference type="Proteomes" id="UP000822688"/>
    </source>
</evidence>
<organism evidence="2 3">
    <name type="scientific">Ceratodon purpureus</name>
    <name type="common">Fire moss</name>
    <name type="synonym">Dicranum purpureum</name>
    <dbReference type="NCBI Taxonomy" id="3225"/>
    <lineage>
        <taxon>Eukaryota</taxon>
        <taxon>Viridiplantae</taxon>
        <taxon>Streptophyta</taxon>
        <taxon>Embryophyta</taxon>
        <taxon>Bryophyta</taxon>
        <taxon>Bryophytina</taxon>
        <taxon>Bryopsida</taxon>
        <taxon>Dicranidae</taxon>
        <taxon>Pseudoditrichales</taxon>
        <taxon>Ditrichaceae</taxon>
        <taxon>Ceratodon</taxon>
    </lineage>
</organism>
<reference evidence="2" key="1">
    <citation type="submission" date="2020-06" db="EMBL/GenBank/DDBJ databases">
        <title>WGS assembly of Ceratodon purpureus strain R40.</title>
        <authorList>
            <person name="Carey S.B."/>
            <person name="Jenkins J."/>
            <person name="Shu S."/>
            <person name="Lovell J.T."/>
            <person name="Sreedasyam A."/>
            <person name="Maumus F."/>
            <person name="Tiley G.P."/>
            <person name="Fernandez-Pozo N."/>
            <person name="Barry K."/>
            <person name="Chen C."/>
            <person name="Wang M."/>
            <person name="Lipzen A."/>
            <person name="Daum C."/>
            <person name="Saski C.A."/>
            <person name="Payton A.C."/>
            <person name="Mcbreen J.C."/>
            <person name="Conrad R.E."/>
            <person name="Kollar L.M."/>
            <person name="Olsson S."/>
            <person name="Huttunen S."/>
            <person name="Landis J.B."/>
            <person name="Wickett N.J."/>
            <person name="Johnson M.G."/>
            <person name="Rensing S.A."/>
            <person name="Grimwood J."/>
            <person name="Schmutz J."/>
            <person name="Mcdaniel S.F."/>
        </authorList>
    </citation>
    <scope>NUCLEOTIDE SEQUENCE</scope>
    <source>
        <strain evidence="2">R40</strain>
    </source>
</reference>